<name>A0A2U1ZXH0_9MICO</name>
<evidence type="ECO:0000313" key="5">
    <source>
        <dbReference type="Proteomes" id="UP000245166"/>
    </source>
</evidence>
<dbReference type="PANTHER" id="PTHR15108">
    <property type="entry name" value="N-ACYLGLUCOSAMINE-2-EPIMERASE"/>
    <property type="match status" value="1"/>
</dbReference>
<dbReference type="Proteomes" id="UP000245166">
    <property type="component" value="Unassembled WGS sequence"/>
</dbReference>
<protein>
    <submittedName>
        <fullName evidence="4">N-acylglucosamine 2-epimerase</fullName>
    </submittedName>
</protein>
<evidence type="ECO:0000256" key="3">
    <source>
        <dbReference type="SAM" id="MobiDB-lite"/>
    </source>
</evidence>
<dbReference type="EMBL" id="PYHR01000002">
    <property type="protein sequence ID" value="PWD51633.1"/>
    <property type="molecule type" value="Genomic_DNA"/>
</dbReference>
<evidence type="ECO:0000256" key="2">
    <source>
        <dbReference type="ARBA" id="ARBA00023235"/>
    </source>
</evidence>
<keyword evidence="2" id="KW-0413">Isomerase</keyword>
<evidence type="ECO:0000313" key="4">
    <source>
        <dbReference type="EMBL" id="PWD51633.1"/>
    </source>
</evidence>
<comment type="similarity">
    <text evidence="1">Belongs to the N-acylglucosamine 2-epimerase family.</text>
</comment>
<dbReference type="OrthoDB" id="5141876at2"/>
<proteinExistence type="inferred from homology"/>
<dbReference type="AlphaFoldDB" id="A0A2U1ZXH0"/>
<gene>
    <name evidence="4" type="ORF">C8046_14255</name>
</gene>
<dbReference type="RefSeq" id="WP_109230013.1">
    <property type="nucleotide sequence ID" value="NZ_PYHR01000002.1"/>
</dbReference>
<dbReference type="GO" id="GO:0005975">
    <property type="term" value="P:carbohydrate metabolic process"/>
    <property type="evidence" value="ECO:0007669"/>
    <property type="project" value="InterPro"/>
</dbReference>
<keyword evidence="5" id="KW-1185">Reference proteome</keyword>
<organism evidence="4 5">
    <name type="scientific">Serinibacter arcticus</name>
    <dbReference type="NCBI Taxonomy" id="1655435"/>
    <lineage>
        <taxon>Bacteria</taxon>
        <taxon>Bacillati</taxon>
        <taxon>Actinomycetota</taxon>
        <taxon>Actinomycetes</taxon>
        <taxon>Micrococcales</taxon>
        <taxon>Beutenbergiaceae</taxon>
        <taxon>Serinibacter</taxon>
    </lineage>
</organism>
<dbReference type="Pfam" id="PF07221">
    <property type="entry name" value="GlcNAc_2-epim"/>
    <property type="match status" value="1"/>
</dbReference>
<dbReference type="GO" id="GO:0016853">
    <property type="term" value="F:isomerase activity"/>
    <property type="evidence" value="ECO:0007669"/>
    <property type="project" value="UniProtKB-KW"/>
</dbReference>
<comment type="caution">
    <text evidence="4">The sequence shown here is derived from an EMBL/GenBank/DDBJ whole genome shotgun (WGS) entry which is preliminary data.</text>
</comment>
<evidence type="ECO:0000256" key="1">
    <source>
        <dbReference type="ARBA" id="ARBA00008558"/>
    </source>
</evidence>
<sequence length="434" mass="47236">MSTTVREHLQHDVLAWWERHGVDDDRGGVRTCLAGDGRVLTEDRYTWSQGRWAWLAALVADEIDAGRLTGDAERWRERSRATADVLVSRALLATGTTAFQLTVDAVPVPQAGGRIDSSVFADLFAVLGLAGAVRAGATQHLAVAERVLLEAEAAIGARTAPTEPYPVPTGYRDLAGPMTLLHTAAELRRAGGGDAVRGVLLRAAADLVGPHGLLGVGRWWEMRPDDRGDDDDGGDTDTLIARHVTPGHLLECLWMLEHAAREEPAIAAEASLLEHLALRALETGWDAENGGLLRYTDRDGGPPRGRSLGEDRYERLVTDTWDTKLWWVHAEAMYTTALLARRCDSPVLADWYDRVADWSLRTFPAPDGQEWTQIRDRSGDPLDAVVALPVKDPLHVARSLILLGHVRPDAVMPTAPPGVTPDATPTPSHREVSA</sequence>
<reference evidence="4 5" key="1">
    <citation type="submission" date="2018-03" db="EMBL/GenBank/DDBJ databases">
        <title>Genome assembly of novel Miniimonas species PCH200.</title>
        <authorList>
            <person name="Thakur V."/>
            <person name="Kumar V."/>
            <person name="Singh D."/>
        </authorList>
    </citation>
    <scope>NUCLEOTIDE SEQUENCE [LARGE SCALE GENOMIC DNA]</scope>
    <source>
        <strain evidence="4 5">PCH200</strain>
    </source>
</reference>
<dbReference type="InterPro" id="IPR010819">
    <property type="entry name" value="AGE/CE"/>
</dbReference>
<feature type="region of interest" description="Disordered" evidence="3">
    <location>
        <begin position="411"/>
        <end position="434"/>
    </location>
</feature>
<dbReference type="Gene3D" id="1.50.10.10">
    <property type="match status" value="1"/>
</dbReference>
<accession>A0A2U1ZXH0</accession>
<dbReference type="InterPro" id="IPR012341">
    <property type="entry name" value="6hp_glycosidase-like_sf"/>
</dbReference>
<dbReference type="InterPro" id="IPR008928">
    <property type="entry name" value="6-hairpin_glycosidase_sf"/>
</dbReference>
<dbReference type="SUPFAM" id="SSF48208">
    <property type="entry name" value="Six-hairpin glycosidases"/>
    <property type="match status" value="1"/>
</dbReference>